<dbReference type="SUPFAM" id="SSF55486">
    <property type="entry name" value="Metalloproteases ('zincins'), catalytic domain"/>
    <property type="match status" value="1"/>
</dbReference>
<dbReference type="InterPro" id="IPR020549">
    <property type="entry name" value="YbeY_CS"/>
</dbReference>
<comment type="similarity">
    <text evidence="1 7">Belongs to the endoribonuclease YbeY family.</text>
</comment>
<evidence type="ECO:0000256" key="6">
    <source>
        <dbReference type="ARBA" id="ARBA00022833"/>
    </source>
</evidence>
<dbReference type="GO" id="GO:0004222">
    <property type="term" value="F:metalloendopeptidase activity"/>
    <property type="evidence" value="ECO:0007669"/>
    <property type="project" value="InterPro"/>
</dbReference>
<evidence type="ECO:0000256" key="4">
    <source>
        <dbReference type="ARBA" id="ARBA00022759"/>
    </source>
</evidence>
<keyword evidence="6 7" id="KW-0862">Zinc</keyword>
<keyword evidence="2 7" id="KW-0540">Nuclease</keyword>
<evidence type="ECO:0000256" key="5">
    <source>
        <dbReference type="ARBA" id="ARBA00022801"/>
    </source>
</evidence>
<dbReference type="PANTHER" id="PTHR46986:SF1">
    <property type="entry name" value="ENDORIBONUCLEASE YBEY, CHLOROPLASTIC"/>
    <property type="match status" value="1"/>
</dbReference>
<dbReference type="GO" id="GO:0004521">
    <property type="term" value="F:RNA endonuclease activity"/>
    <property type="evidence" value="ECO:0007669"/>
    <property type="project" value="UniProtKB-UniRule"/>
</dbReference>
<dbReference type="InterPro" id="IPR023091">
    <property type="entry name" value="MetalPrtase_cat_dom_sf_prd"/>
</dbReference>
<dbReference type="GO" id="GO:0005737">
    <property type="term" value="C:cytoplasm"/>
    <property type="evidence" value="ECO:0007669"/>
    <property type="project" value="UniProtKB-SubCell"/>
</dbReference>
<gene>
    <name evidence="7" type="primary">ybeY</name>
    <name evidence="8" type="ORF">HNR37_001022</name>
</gene>
<dbReference type="InterPro" id="IPR002036">
    <property type="entry name" value="YbeY"/>
</dbReference>
<evidence type="ECO:0000256" key="1">
    <source>
        <dbReference type="ARBA" id="ARBA00010875"/>
    </source>
</evidence>
<dbReference type="GO" id="GO:0008270">
    <property type="term" value="F:zinc ion binding"/>
    <property type="evidence" value="ECO:0007669"/>
    <property type="project" value="UniProtKB-UniRule"/>
</dbReference>
<proteinExistence type="inferred from homology"/>
<keyword evidence="5 7" id="KW-0378">Hydrolase</keyword>
<feature type="binding site" evidence="7">
    <location>
        <position position="120"/>
    </location>
    <ligand>
        <name>Zn(2+)</name>
        <dbReference type="ChEBI" id="CHEBI:29105"/>
        <note>catalytic</note>
    </ligand>
</feature>
<comment type="cofactor">
    <cofactor evidence="7">
        <name>Zn(2+)</name>
        <dbReference type="ChEBI" id="CHEBI:29105"/>
    </cofactor>
    <text evidence="7">Binds 1 zinc ion.</text>
</comment>
<evidence type="ECO:0000313" key="8">
    <source>
        <dbReference type="EMBL" id="MBB5021709.1"/>
    </source>
</evidence>
<dbReference type="Proteomes" id="UP000528322">
    <property type="component" value="Unassembled WGS sequence"/>
</dbReference>
<dbReference type="NCBIfam" id="TIGR00043">
    <property type="entry name" value="rRNA maturation RNase YbeY"/>
    <property type="match status" value="1"/>
</dbReference>
<evidence type="ECO:0000256" key="7">
    <source>
        <dbReference type="HAMAP-Rule" id="MF_00009"/>
    </source>
</evidence>
<keyword evidence="7" id="KW-0963">Cytoplasm</keyword>
<dbReference type="AlphaFoldDB" id="A0A7W7Y459"/>
<organism evidence="8 9">
    <name type="scientific">Desulfurispira natronophila</name>
    <dbReference type="NCBI Taxonomy" id="682562"/>
    <lineage>
        <taxon>Bacteria</taxon>
        <taxon>Pseudomonadati</taxon>
        <taxon>Chrysiogenota</taxon>
        <taxon>Chrysiogenia</taxon>
        <taxon>Chrysiogenales</taxon>
        <taxon>Chrysiogenaceae</taxon>
        <taxon>Desulfurispira</taxon>
    </lineage>
</organism>
<evidence type="ECO:0000256" key="3">
    <source>
        <dbReference type="ARBA" id="ARBA00022723"/>
    </source>
</evidence>
<feature type="binding site" evidence="7">
    <location>
        <position position="116"/>
    </location>
    <ligand>
        <name>Zn(2+)</name>
        <dbReference type="ChEBI" id="CHEBI:29105"/>
        <note>catalytic</note>
    </ligand>
</feature>
<dbReference type="EMBL" id="JACHID010000005">
    <property type="protein sequence ID" value="MBB5021709.1"/>
    <property type="molecule type" value="Genomic_DNA"/>
</dbReference>
<keyword evidence="4 7" id="KW-0255">Endonuclease</keyword>
<sequence length="157" mass="17717">MATLAINNETDNPRACQVLEETWQVVAPYTLGDINGILNVLLCDRETMTVLNGQYRQKVYATDVLSFQYYTPEELATLASSHEDIGDIALCIPVIEGNAVSHGVSFEEELSFMLIHGILHILGYDHEISEEQAQHMRELELDLLDRLSQSRRCKHNG</sequence>
<keyword evidence="7" id="KW-0698">rRNA processing</keyword>
<dbReference type="EC" id="3.1.-.-" evidence="7"/>
<evidence type="ECO:0000256" key="2">
    <source>
        <dbReference type="ARBA" id="ARBA00022722"/>
    </source>
</evidence>
<name>A0A7W7Y459_9BACT</name>
<keyword evidence="7" id="KW-0690">Ribosome biogenesis</keyword>
<dbReference type="PROSITE" id="PS01306">
    <property type="entry name" value="UPF0054"/>
    <property type="match status" value="1"/>
</dbReference>
<dbReference type="RefSeq" id="WP_183730899.1">
    <property type="nucleotide sequence ID" value="NZ_JACHID010000005.1"/>
</dbReference>
<protein>
    <recommendedName>
        <fullName evidence="7">Endoribonuclease YbeY</fullName>
        <ecNumber evidence="7">3.1.-.-</ecNumber>
    </recommendedName>
</protein>
<keyword evidence="9" id="KW-1185">Reference proteome</keyword>
<dbReference type="Gene3D" id="3.40.390.30">
    <property type="entry name" value="Metalloproteases ('zincins'), catalytic domain"/>
    <property type="match status" value="1"/>
</dbReference>
<reference evidence="8 9" key="1">
    <citation type="submission" date="2020-08" db="EMBL/GenBank/DDBJ databases">
        <title>Genomic Encyclopedia of Type Strains, Phase IV (KMG-IV): sequencing the most valuable type-strain genomes for metagenomic binning, comparative biology and taxonomic classification.</title>
        <authorList>
            <person name="Goeker M."/>
        </authorList>
    </citation>
    <scope>NUCLEOTIDE SEQUENCE [LARGE SCALE GENOMIC DNA]</scope>
    <source>
        <strain evidence="8 9">DSM 22071</strain>
    </source>
</reference>
<comment type="subcellular location">
    <subcellularLocation>
        <location evidence="7">Cytoplasm</location>
    </subcellularLocation>
</comment>
<dbReference type="GO" id="GO:0006364">
    <property type="term" value="P:rRNA processing"/>
    <property type="evidence" value="ECO:0007669"/>
    <property type="project" value="UniProtKB-UniRule"/>
</dbReference>
<evidence type="ECO:0000313" key="9">
    <source>
        <dbReference type="Proteomes" id="UP000528322"/>
    </source>
</evidence>
<comment type="caution">
    <text evidence="8">The sequence shown here is derived from an EMBL/GenBank/DDBJ whole genome shotgun (WGS) entry which is preliminary data.</text>
</comment>
<feature type="binding site" evidence="7">
    <location>
        <position position="126"/>
    </location>
    <ligand>
        <name>Zn(2+)</name>
        <dbReference type="ChEBI" id="CHEBI:29105"/>
        <note>catalytic</note>
    </ligand>
</feature>
<dbReference type="Pfam" id="PF02130">
    <property type="entry name" value="YbeY"/>
    <property type="match status" value="1"/>
</dbReference>
<dbReference type="HAMAP" id="MF_00009">
    <property type="entry name" value="Endoribonucl_YbeY"/>
    <property type="match status" value="1"/>
</dbReference>
<accession>A0A7W7Y459</accession>
<comment type="function">
    <text evidence="7">Single strand-specific metallo-endoribonuclease involved in late-stage 70S ribosome quality control and in maturation of the 3' terminus of the 16S rRNA.</text>
</comment>
<keyword evidence="3 7" id="KW-0479">Metal-binding</keyword>
<dbReference type="PANTHER" id="PTHR46986">
    <property type="entry name" value="ENDORIBONUCLEASE YBEY, CHLOROPLASTIC"/>
    <property type="match status" value="1"/>
</dbReference>